<organism evidence="1 2">
    <name type="scientific">Sodaliphilus pleomorphus</name>
    <dbReference type="NCBI Taxonomy" id="2606626"/>
    <lineage>
        <taxon>Bacteria</taxon>
        <taxon>Pseudomonadati</taxon>
        <taxon>Bacteroidota</taxon>
        <taxon>Bacteroidia</taxon>
        <taxon>Bacteroidales</taxon>
        <taxon>Muribaculaceae</taxon>
        <taxon>Sodaliphilus</taxon>
    </lineage>
</organism>
<keyword evidence="2" id="KW-1185">Reference proteome</keyword>
<comment type="caution">
    <text evidence="1">The sequence shown here is derived from an EMBL/GenBank/DDBJ whole genome shotgun (WGS) entry which is preliminary data.</text>
</comment>
<accession>A0A6L5XB75</accession>
<gene>
    <name evidence="1" type="ORF">FYJ29_00480</name>
</gene>
<name>A0A6L5XB75_9BACT</name>
<sequence>MNRPVIFLDFDGVLNTERHQARLAVEGKPNKDAWGPLFDPSAVENLRLIIDNTDAAIVISSSWRYAHRLGSLRMMWEVRELPGEIIGTIPCGATYISRGEDIECWLDKYGRPDYVIIDDLDDFSPAQHDLYIETNPIVGITDADAQKAIEILNSKV</sequence>
<dbReference type="AlphaFoldDB" id="A0A6L5XB75"/>
<proteinExistence type="predicted"/>
<dbReference type="EMBL" id="VULT01000001">
    <property type="protein sequence ID" value="MSS16256.1"/>
    <property type="molecule type" value="Genomic_DNA"/>
</dbReference>
<dbReference type="RefSeq" id="WP_154327957.1">
    <property type="nucleotide sequence ID" value="NZ_CP045696.1"/>
</dbReference>
<evidence type="ECO:0000313" key="2">
    <source>
        <dbReference type="Proteomes" id="UP000483362"/>
    </source>
</evidence>
<reference evidence="1 2" key="1">
    <citation type="submission" date="2019-08" db="EMBL/GenBank/DDBJ databases">
        <title>In-depth cultivation of the pig gut microbiome towards novel bacterial diversity and tailored functional studies.</title>
        <authorList>
            <person name="Wylensek D."/>
            <person name="Hitch T.C.A."/>
            <person name="Clavel T."/>
        </authorList>
    </citation>
    <scope>NUCLEOTIDE SEQUENCE [LARGE SCALE GENOMIC DNA]</scope>
    <source>
        <strain evidence="1 2">Oil-RF-744-WCA-WT-10</strain>
    </source>
</reference>
<evidence type="ECO:0000313" key="1">
    <source>
        <dbReference type="EMBL" id="MSS16256.1"/>
    </source>
</evidence>
<dbReference type="Pfam" id="PF18143">
    <property type="entry name" value="HAD_SAK_2"/>
    <property type="match status" value="1"/>
</dbReference>
<dbReference type="Proteomes" id="UP000483362">
    <property type="component" value="Unassembled WGS sequence"/>
</dbReference>
<protein>
    <submittedName>
        <fullName evidence="1">Uncharacterized protein</fullName>
    </submittedName>
</protein>